<dbReference type="RefSeq" id="WP_209734130.1">
    <property type="nucleotide sequence ID" value="NZ_JAGINF010000001.1"/>
</dbReference>
<dbReference type="Proteomes" id="UP000742560">
    <property type="component" value="Unassembled WGS sequence"/>
</dbReference>
<evidence type="ECO:0000259" key="1">
    <source>
        <dbReference type="Pfam" id="PF05124"/>
    </source>
</evidence>
<gene>
    <name evidence="2" type="ORF">J2745_000495</name>
</gene>
<dbReference type="Pfam" id="PF06739">
    <property type="entry name" value="SBBP"/>
    <property type="match status" value="5"/>
</dbReference>
<comment type="caution">
    <text evidence="2">The sequence shown here is derived from an EMBL/GenBank/DDBJ whole genome shotgun (WGS) entry which is preliminary data.</text>
</comment>
<protein>
    <recommendedName>
        <fullName evidence="1">S-layer protein outer domain-containing protein</fullName>
    </recommendedName>
</protein>
<dbReference type="InterPro" id="IPR013783">
    <property type="entry name" value="Ig-like_fold"/>
</dbReference>
<dbReference type="PANTHER" id="PTHR42754:SF1">
    <property type="entry name" value="LIPOPROTEIN"/>
    <property type="match status" value="1"/>
</dbReference>
<organism evidence="2 3">
    <name type="scientific">Methanococcus maripaludis</name>
    <name type="common">Methanococcus deltae</name>
    <dbReference type="NCBI Taxonomy" id="39152"/>
    <lineage>
        <taxon>Archaea</taxon>
        <taxon>Methanobacteriati</taxon>
        <taxon>Methanobacteriota</taxon>
        <taxon>Methanomada group</taxon>
        <taxon>Methanococci</taxon>
        <taxon>Methanococcales</taxon>
        <taxon>Methanococcaceae</taxon>
        <taxon>Methanococcus</taxon>
    </lineage>
</organism>
<dbReference type="Gene3D" id="2.60.40.10">
    <property type="entry name" value="Immunoglobulins"/>
    <property type="match status" value="5"/>
</dbReference>
<accession>A0A8T4H2I1</accession>
<dbReference type="SUPFAM" id="SSF101898">
    <property type="entry name" value="NHL repeat"/>
    <property type="match status" value="1"/>
</dbReference>
<sequence>MNKCYIMIILLLLSMGFVSADELIWNNTYDYASSNDYGNSIAVDGNGNFYIIGQGYDGSSNNIITLKYYTNGTLAWNNTYDYASSHDYGLSIAVDGNGNSYITGYGRNGSFEDIITLKYYTNGTLAWNNSYDHVSGNDRGNSIAVDGNGNSYITGYGYNESHNDIITLKYYTNGTLAWNNTYDYASSNDYGNSIAVDGNGNSYITGYGYDGSTYEIITLKYYTNGTLAWNNPYDYNSGNDEGKSIAVDGNGNSYITGYGRNGSYTDIITLKYYTNGTLAWNNPYDHASNSDYGLSIAVDGNGTAYITGYGVNGSSDDIITLKYYTNGALAWNNTYDYASSHDEGDSIAVDGNGNSYITGYGRNGSFEDIITLKYYTNGTLAWNNPYDYNSGNDRGNSIAVDGNGTAYITGYGYDGSYSEIIILKYGFLVDTTAPVVIINTLNQTYNYNTSLNVTVTDSNLDSVVAEINGATNITLTKIDNYYGTDHEFDDGSYTVRIYANDTFGNVNSTETIQFMVDTTGPEFTIHSPINTTVYTVNHFMVNITAEDPCGVDNIKSDIDGWVNTLAEYPTYYYIGYTGMPDENYTIIFTAMDNLGNTAVKEIYVIVDTKPPEITINYPINGSYNTMDMFINATLTDLSGIKNATAELNGINYPLNENNDYYTLNKTLFEGDYTLKVYATDNNNNTNVSDVVAFTIDTTYPEVTIKTSNISDSKNLAVNVTATDEKSKLSTNISVINAVTGDLVDSTLKFTNGTYQVVLSVTADGTYNITASTTDAAGNINTTEPITVLVDTTVPAVTINHEEDDYNHSKNILNVTVNDATLLSVIAEITNETISRNITLENISGYFGNSTYEFAQGEYFVRIYAEDIAGNVNSSETIDFMVDWIAPEVSISNPVNGSYTGVNDTELNFTITDNVCESVMCNISVNGNLVNSSEANTSLTLTYNLTLNEGENNITISAIDDVGNIGESTNAVTVDTTFPTVVINTVEKSYNYNSSILNVTATDTNLDSVVAEINGLENITLNGSTGYFLTSEVFNEGLNTVKIYATDLAGNVNSTENVTFRVDLTDPVITVNTVEGEYFNNGSDVLNFTVDEDYIDSATAFNGSTEISLDNSTGNYLNSAELADGVYNVTMYANDTASNKVNKTVSFTVDTVNPEVTVNTPVNGTTFTSSSAAINVTANDSLSNVSSVIAKIGSVRNVTLSFDGEYYTGNTGTLSNGNYEITIIATDLAGNVNLGENVSISIAVPSSSSRSSGNHYSSDLSEGITSSVIKNAISDSDVVYGNSIDGDYAEELRENLYNAEGYEIDRNTIIVGGPNANVLAEKYDSEFGVSITNDYPGENRGVIQIQNIQVHVGNFIKTYQVIYIAGSDRYGTQAALEYFKTLDELPSEPITVKWTANGPVLVE</sequence>
<name>A0A8T4H2I1_METMI</name>
<dbReference type="EMBL" id="JAGINF010000001">
    <property type="protein sequence ID" value="MBP2219020.1"/>
    <property type="molecule type" value="Genomic_DNA"/>
</dbReference>
<dbReference type="Pfam" id="PF05124">
    <property type="entry name" value="S_layer_C"/>
    <property type="match status" value="1"/>
</dbReference>
<reference evidence="2" key="1">
    <citation type="submission" date="2021-03" db="EMBL/GenBank/DDBJ databases">
        <title>Genomic Encyclopedia of Type Strains, Phase IV (KMG-IV): sequencing the most valuable type-strain genomes for metagenomic binning, comparative biology and taxonomic classification.</title>
        <authorList>
            <person name="Goeker M."/>
        </authorList>
    </citation>
    <scope>NUCLEOTIDE SEQUENCE</scope>
    <source>
        <strain evidence="2">DSM 2771</strain>
    </source>
</reference>
<evidence type="ECO:0000313" key="2">
    <source>
        <dbReference type="EMBL" id="MBP2219020.1"/>
    </source>
</evidence>
<dbReference type="PANTHER" id="PTHR42754">
    <property type="entry name" value="ENDOGLUCANASE"/>
    <property type="match status" value="1"/>
</dbReference>
<evidence type="ECO:0000313" key="3">
    <source>
        <dbReference type="Proteomes" id="UP000742560"/>
    </source>
</evidence>
<dbReference type="InterPro" id="IPR010620">
    <property type="entry name" value="SBBP_repeat"/>
</dbReference>
<feature type="domain" description="S-layer protein outer" evidence="1">
    <location>
        <begin position="1303"/>
        <end position="1376"/>
    </location>
</feature>
<proteinExistence type="predicted"/>
<dbReference type="InterPro" id="IPR022651">
    <property type="entry name" value="S_layer_C"/>
</dbReference>